<organism evidence="2 3">
    <name type="scientific">Tanacetum coccineum</name>
    <dbReference type="NCBI Taxonomy" id="301880"/>
    <lineage>
        <taxon>Eukaryota</taxon>
        <taxon>Viridiplantae</taxon>
        <taxon>Streptophyta</taxon>
        <taxon>Embryophyta</taxon>
        <taxon>Tracheophyta</taxon>
        <taxon>Spermatophyta</taxon>
        <taxon>Magnoliopsida</taxon>
        <taxon>eudicotyledons</taxon>
        <taxon>Gunneridae</taxon>
        <taxon>Pentapetalae</taxon>
        <taxon>asterids</taxon>
        <taxon>campanulids</taxon>
        <taxon>Asterales</taxon>
        <taxon>Asteraceae</taxon>
        <taxon>Asteroideae</taxon>
        <taxon>Anthemideae</taxon>
        <taxon>Anthemidinae</taxon>
        <taxon>Tanacetum</taxon>
    </lineage>
</organism>
<evidence type="ECO:0000313" key="3">
    <source>
        <dbReference type="Proteomes" id="UP001151760"/>
    </source>
</evidence>
<reference evidence="2" key="1">
    <citation type="journal article" date="2022" name="Int. J. Mol. Sci.">
        <title>Draft Genome of Tanacetum Coccineum: Genomic Comparison of Closely Related Tanacetum-Family Plants.</title>
        <authorList>
            <person name="Yamashiro T."/>
            <person name="Shiraishi A."/>
            <person name="Nakayama K."/>
            <person name="Satake H."/>
        </authorList>
    </citation>
    <scope>NUCLEOTIDE SEQUENCE</scope>
</reference>
<proteinExistence type="predicted"/>
<sequence>MSSSTHPIILYDSDVEDAFSSTNIPNYTPASPNYSPASPGNTYSDPSENLTQNLLAALAISPFHDDTYMKVMQTYNAELPIQAPIAPPPSPVLSPQFDSQDFFLPKEILPPQKRAHFLSHSSADLAAPPHIFETGENKRRGLGNVRVIIQQDFDRLETELEEACTQIVGLQKKQMGHDDEVVLARVRISTLEMIIKDIQVRHRSDIRSLLEAICELKSNKLTSPPDY</sequence>
<evidence type="ECO:0000256" key="1">
    <source>
        <dbReference type="SAM" id="MobiDB-lite"/>
    </source>
</evidence>
<comment type="caution">
    <text evidence="2">The sequence shown here is derived from an EMBL/GenBank/DDBJ whole genome shotgun (WGS) entry which is preliminary data.</text>
</comment>
<evidence type="ECO:0000313" key="2">
    <source>
        <dbReference type="EMBL" id="GJT85051.1"/>
    </source>
</evidence>
<accession>A0ABQ5HAZ8</accession>
<dbReference type="EMBL" id="BQNB010019414">
    <property type="protein sequence ID" value="GJT85051.1"/>
    <property type="molecule type" value="Genomic_DNA"/>
</dbReference>
<name>A0ABQ5HAZ8_9ASTR</name>
<reference evidence="2" key="2">
    <citation type="submission" date="2022-01" db="EMBL/GenBank/DDBJ databases">
        <authorList>
            <person name="Yamashiro T."/>
            <person name="Shiraishi A."/>
            <person name="Satake H."/>
            <person name="Nakayama K."/>
        </authorList>
    </citation>
    <scope>NUCLEOTIDE SEQUENCE</scope>
</reference>
<dbReference type="Proteomes" id="UP001151760">
    <property type="component" value="Unassembled WGS sequence"/>
</dbReference>
<feature type="region of interest" description="Disordered" evidence="1">
    <location>
        <begin position="22"/>
        <end position="47"/>
    </location>
</feature>
<gene>
    <name evidence="2" type="ORF">Tco_1066768</name>
</gene>
<keyword evidence="3" id="KW-1185">Reference proteome</keyword>
<protein>
    <submittedName>
        <fullName evidence="2">Uncharacterized protein</fullName>
    </submittedName>
</protein>